<sequence length="118" mass="13326">MAGCKVPPTNSAGHKDEIKGNKKEEKGEQEEEEEVGEEEEEEEENESAREKRRKASGSYFFAWRPGGITGRGRNITREAVRRRPGLECLCNDSMSISYACPSHSQRVVSRHPPRPLLL</sequence>
<evidence type="ECO:0000313" key="3">
    <source>
        <dbReference type="Proteomes" id="UP000324222"/>
    </source>
</evidence>
<reference evidence="2 3" key="1">
    <citation type="submission" date="2019-05" db="EMBL/GenBank/DDBJ databases">
        <title>Another draft genome of Portunus trituberculatus and its Hox gene families provides insights of decapod evolution.</title>
        <authorList>
            <person name="Jeong J.-H."/>
            <person name="Song I."/>
            <person name="Kim S."/>
            <person name="Choi T."/>
            <person name="Kim D."/>
            <person name="Ryu S."/>
            <person name="Kim W."/>
        </authorList>
    </citation>
    <scope>NUCLEOTIDE SEQUENCE [LARGE SCALE GENOMIC DNA]</scope>
    <source>
        <tissue evidence="2">Muscle</tissue>
    </source>
</reference>
<protein>
    <submittedName>
        <fullName evidence="2">Uncharacterized protein</fullName>
    </submittedName>
</protein>
<dbReference type="EMBL" id="VSRR010086975">
    <property type="protein sequence ID" value="MPC91210.1"/>
    <property type="molecule type" value="Genomic_DNA"/>
</dbReference>
<organism evidence="2 3">
    <name type="scientific">Portunus trituberculatus</name>
    <name type="common">Swimming crab</name>
    <name type="synonym">Neptunus trituberculatus</name>
    <dbReference type="NCBI Taxonomy" id="210409"/>
    <lineage>
        <taxon>Eukaryota</taxon>
        <taxon>Metazoa</taxon>
        <taxon>Ecdysozoa</taxon>
        <taxon>Arthropoda</taxon>
        <taxon>Crustacea</taxon>
        <taxon>Multicrustacea</taxon>
        <taxon>Malacostraca</taxon>
        <taxon>Eumalacostraca</taxon>
        <taxon>Eucarida</taxon>
        <taxon>Decapoda</taxon>
        <taxon>Pleocyemata</taxon>
        <taxon>Brachyura</taxon>
        <taxon>Eubrachyura</taxon>
        <taxon>Portunoidea</taxon>
        <taxon>Portunidae</taxon>
        <taxon>Portuninae</taxon>
        <taxon>Portunus</taxon>
    </lineage>
</organism>
<keyword evidence="3" id="KW-1185">Reference proteome</keyword>
<comment type="caution">
    <text evidence="2">The sequence shown here is derived from an EMBL/GenBank/DDBJ whole genome shotgun (WGS) entry which is preliminary data.</text>
</comment>
<evidence type="ECO:0000256" key="1">
    <source>
        <dbReference type="SAM" id="MobiDB-lite"/>
    </source>
</evidence>
<evidence type="ECO:0000313" key="2">
    <source>
        <dbReference type="EMBL" id="MPC91210.1"/>
    </source>
</evidence>
<accession>A0A5B7J386</accession>
<proteinExistence type="predicted"/>
<feature type="region of interest" description="Disordered" evidence="1">
    <location>
        <begin position="1"/>
        <end position="56"/>
    </location>
</feature>
<dbReference type="AlphaFoldDB" id="A0A5B7J386"/>
<gene>
    <name evidence="2" type="ORF">E2C01_086230</name>
</gene>
<name>A0A5B7J386_PORTR</name>
<dbReference type="Proteomes" id="UP000324222">
    <property type="component" value="Unassembled WGS sequence"/>
</dbReference>
<feature type="compositionally biased region" description="Acidic residues" evidence="1">
    <location>
        <begin position="27"/>
        <end position="45"/>
    </location>
</feature>
<feature type="compositionally biased region" description="Basic and acidic residues" evidence="1">
    <location>
        <begin position="13"/>
        <end position="26"/>
    </location>
</feature>